<name>A0ABY2XSP9_9PAST</name>
<dbReference type="Gene3D" id="3.40.50.300">
    <property type="entry name" value="P-loop containing nucleotide triphosphate hydrolases"/>
    <property type="match status" value="1"/>
</dbReference>
<reference evidence="7 8" key="1">
    <citation type="submission" date="2019-05" db="EMBL/GenBank/DDBJ databases">
        <title>Pasteurellaceae isolates from reptiles.</title>
        <authorList>
            <person name="Bojesen A.M."/>
            <person name="Lund E."/>
        </authorList>
    </citation>
    <scope>NUCLEOTIDE SEQUENCE [LARGE SCALE GENOMIC DNA]</scope>
    <source>
        <strain evidence="7 8">ELNT2x</strain>
    </source>
</reference>
<dbReference type="PANTHER" id="PTHR22683">
    <property type="entry name" value="SPORULATION PROTEIN RELATED"/>
    <property type="match status" value="1"/>
</dbReference>
<gene>
    <name evidence="7" type="ORF">FHQ21_11740</name>
</gene>
<dbReference type="Pfam" id="PF01580">
    <property type="entry name" value="FtsK_SpoIIIE"/>
    <property type="match status" value="1"/>
</dbReference>
<feature type="non-terminal residue" evidence="7">
    <location>
        <position position="359"/>
    </location>
</feature>
<dbReference type="EMBL" id="VDGV01000142">
    <property type="protein sequence ID" value="TNG87831.1"/>
    <property type="molecule type" value="Genomic_DNA"/>
</dbReference>
<comment type="similarity">
    <text evidence="1">Belongs to the FtsK/SpoIIIE/SftA family.</text>
</comment>
<protein>
    <submittedName>
        <fullName evidence="7">DUF87 domain-containing protein</fullName>
    </submittedName>
</protein>
<keyword evidence="8" id="KW-1185">Reference proteome</keyword>
<dbReference type="PROSITE" id="PS50901">
    <property type="entry name" value="FTSK"/>
    <property type="match status" value="1"/>
</dbReference>
<sequence length="359" mass="39163">SIAASAVAQANDPTLSNLNLPEMEGMPKISLATATSISKDTENTIAAGATLNSASENTVSENTVEEPDEELINDLARQFAEREQQRLAQMQQAAQALNAEKELQVILNHEDAAQAKATPNYKPYENSLIHPLLQPKVSHSGKPTTPLPSLDLLEQRKAEQQDISREEIDETSAQIEHQLRNFNVKAKVQSVLVGPVVTRYELELEPGTKASKVSGLDTDLARALMFRSIRVAEVIPGKPYIGIETPNLRRQTVSLRDVLASKQFNQSNAILPLALGKDISGEPIVVDLAKMPHLLVAGSTGSGKSVGVNSMILSLLYKRKPEEVRFIMIDPKVVELSIYNDIPHLLTEVVTDMKKAANA</sequence>
<dbReference type="InterPro" id="IPR027417">
    <property type="entry name" value="P-loop_NTPase"/>
</dbReference>
<dbReference type="InterPro" id="IPR002543">
    <property type="entry name" value="FtsK_dom"/>
</dbReference>
<dbReference type="Pfam" id="PF17854">
    <property type="entry name" value="FtsK_alpha"/>
    <property type="match status" value="1"/>
</dbReference>
<accession>A0ABY2XSP9</accession>
<evidence type="ECO:0000313" key="7">
    <source>
        <dbReference type="EMBL" id="TNG87831.1"/>
    </source>
</evidence>
<comment type="caution">
    <text evidence="7">The sequence shown here is derived from an EMBL/GenBank/DDBJ whole genome shotgun (WGS) entry which is preliminary data.</text>
</comment>
<keyword evidence="2 5" id="KW-0547">Nucleotide-binding</keyword>
<dbReference type="InterPro" id="IPR050206">
    <property type="entry name" value="FtsK/SpoIIIE/SftA"/>
</dbReference>
<dbReference type="PANTHER" id="PTHR22683:SF41">
    <property type="entry name" value="DNA TRANSLOCASE FTSK"/>
    <property type="match status" value="1"/>
</dbReference>
<organism evidence="7 8">
    <name type="scientific">Testudinibacter aquarius</name>
    <dbReference type="NCBI Taxonomy" id="1524974"/>
    <lineage>
        <taxon>Bacteria</taxon>
        <taxon>Pseudomonadati</taxon>
        <taxon>Pseudomonadota</taxon>
        <taxon>Gammaproteobacteria</taxon>
        <taxon>Pasteurellales</taxon>
        <taxon>Pasteurellaceae</taxon>
        <taxon>Testudinibacter</taxon>
    </lineage>
</organism>
<feature type="domain" description="FtsK" evidence="6">
    <location>
        <begin position="281"/>
        <end position="359"/>
    </location>
</feature>
<feature type="non-terminal residue" evidence="7">
    <location>
        <position position="1"/>
    </location>
</feature>
<keyword evidence="4" id="KW-0238">DNA-binding</keyword>
<proteinExistence type="inferred from homology"/>
<evidence type="ECO:0000259" key="6">
    <source>
        <dbReference type="PROSITE" id="PS50901"/>
    </source>
</evidence>
<evidence type="ECO:0000256" key="1">
    <source>
        <dbReference type="ARBA" id="ARBA00006474"/>
    </source>
</evidence>
<evidence type="ECO:0000256" key="5">
    <source>
        <dbReference type="PROSITE-ProRule" id="PRU00289"/>
    </source>
</evidence>
<dbReference type="Proteomes" id="UP000305526">
    <property type="component" value="Unassembled WGS sequence"/>
</dbReference>
<feature type="binding site" evidence="5">
    <location>
        <begin position="298"/>
        <end position="305"/>
    </location>
    <ligand>
        <name>ATP</name>
        <dbReference type="ChEBI" id="CHEBI:30616"/>
    </ligand>
</feature>
<dbReference type="InterPro" id="IPR041027">
    <property type="entry name" value="FtsK_alpha"/>
</dbReference>
<dbReference type="RefSeq" id="WP_139690386.1">
    <property type="nucleotide sequence ID" value="NZ_VDGV01000142.1"/>
</dbReference>
<evidence type="ECO:0000313" key="8">
    <source>
        <dbReference type="Proteomes" id="UP000305526"/>
    </source>
</evidence>
<dbReference type="SUPFAM" id="SSF52540">
    <property type="entry name" value="P-loop containing nucleoside triphosphate hydrolases"/>
    <property type="match status" value="1"/>
</dbReference>
<dbReference type="Gene3D" id="3.30.980.40">
    <property type="match status" value="1"/>
</dbReference>
<keyword evidence="3 5" id="KW-0067">ATP-binding</keyword>
<evidence type="ECO:0000256" key="2">
    <source>
        <dbReference type="ARBA" id="ARBA00022741"/>
    </source>
</evidence>
<evidence type="ECO:0000256" key="4">
    <source>
        <dbReference type="ARBA" id="ARBA00023125"/>
    </source>
</evidence>
<evidence type="ECO:0000256" key="3">
    <source>
        <dbReference type="ARBA" id="ARBA00022840"/>
    </source>
</evidence>